<dbReference type="AlphaFoldDB" id="A0A915JHK1"/>
<dbReference type="Proteomes" id="UP000887565">
    <property type="component" value="Unplaced"/>
</dbReference>
<dbReference type="InterPro" id="IPR013783">
    <property type="entry name" value="Ig-like_fold"/>
</dbReference>
<evidence type="ECO:0000313" key="4">
    <source>
        <dbReference type="WBParaSite" id="nRc.2.0.1.t25604-RA"/>
    </source>
</evidence>
<evidence type="ECO:0000259" key="2">
    <source>
        <dbReference type="PROSITE" id="PS50835"/>
    </source>
</evidence>
<dbReference type="SUPFAM" id="SSF48726">
    <property type="entry name" value="Immunoglobulin"/>
    <property type="match status" value="1"/>
</dbReference>
<dbReference type="WBParaSite" id="nRc.2.0.1.t25604-RA">
    <property type="protein sequence ID" value="nRc.2.0.1.t25604-RA"/>
    <property type="gene ID" value="nRc.2.0.1.g25604"/>
</dbReference>
<dbReference type="PANTHER" id="PTHR47633">
    <property type="entry name" value="IMMUNOGLOBULIN"/>
    <property type="match status" value="1"/>
</dbReference>
<dbReference type="Gene3D" id="2.60.40.10">
    <property type="entry name" value="Immunoglobulins"/>
    <property type="match status" value="1"/>
</dbReference>
<dbReference type="InterPro" id="IPR036179">
    <property type="entry name" value="Ig-like_dom_sf"/>
</dbReference>
<dbReference type="FunFam" id="2.60.40.10:FF:000107">
    <property type="entry name" value="Myosin, light chain kinase a"/>
    <property type="match status" value="1"/>
</dbReference>
<keyword evidence="1" id="KW-0393">Immunoglobulin domain</keyword>
<accession>A0A915JHK1</accession>
<protein>
    <submittedName>
        <fullName evidence="4">Ig-like domain-containing protein</fullName>
    </submittedName>
</protein>
<sequence length="203" mass="22549">MSEAAIPESSGATRIKSKITELSADKIPAVAEVDDHGKRVRGAAPKFIQGLQDVELHEGEMAAVAGRTYRRKKRSHAKEFPVTAEAVQQKTTKTIEEIRHIIESRNRSLCQPKFIVRPRSKKQIEEGKSLRLKTAISANPGCFISWDKNGIVLETGNKYSMHNDGDFYYLEIHRVNDTDSAFYNCTATNSLGIATASSEVEVL</sequence>
<reference evidence="4" key="1">
    <citation type="submission" date="2022-11" db="UniProtKB">
        <authorList>
            <consortium name="WormBaseParasite"/>
        </authorList>
    </citation>
    <scope>IDENTIFICATION</scope>
</reference>
<proteinExistence type="predicted"/>
<keyword evidence="3" id="KW-1185">Reference proteome</keyword>
<organism evidence="3 4">
    <name type="scientific">Romanomermis culicivorax</name>
    <name type="common">Nematode worm</name>
    <dbReference type="NCBI Taxonomy" id="13658"/>
    <lineage>
        <taxon>Eukaryota</taxon>
        <taxon>Metazoa</taxon>
        <taxon>Ecdysozoa</taxon>
        <taxon>Nematoda</taxon>
        <taxon>Enoplea</taxon>
        <taxon>Dorylaimia</taxon>
        <taxon>Mermithida</taxon>
        <taxon>Mermithoidea</taxon>
        <taxon>Mermithidae</taxon>
        <taxon>Romanomermis</taxon>
    </lineage>
</organism>
<dbReference type="PROSITE" id="PS50835">
    <property type="entry name" value="IG_LIKE"/>
    <property type="match status" value="1"/>
</dbReference>
<dbReference type="Pfam" id="PF07679">
    <property type="entry name" value="I-set"/>
    <property type="match status" value="1"/>
</dbReference>
<dbReference type="InterPro" id="IPR003599">
    <property type="entry name" value="Ig_sub"/>
</dbReference>
<dbReference type="InterPro" id="IPR013098">
    <property type="entry name" value="Ig_I-set"/>
</dbReference>
<evidence type="ECO:0000313" key="3">
    <source>
        <dbReference type="Proteomes" id="UP000887565"/>
    </source>
</evidence>
<dbReference type="InterPro" id="IPR007110">
    <property type="entry name" value="Ig-like_dom"/>
</dbReference>
<evidence type="ECO:0000256" key="1">
    <source>
        <dbReference type="ARBA" id="ARBA00023319"/>
    </source>
</evidence>
<feature type="domain" description="Ig-like" evidence="2">
    <location>
        <begin position="112"/>
        <end position="201"/>
    </location>
</feature>
<dbReference type="SMART" id="SM00409">
    <property type="entry name" value="IG"/>
    <property type="match status" value="1"/>
</dbReference>
<name>A0A915JHK1_ROMCU</name>